<evidence type="ECO:0000313" key="4">
    <source>
        <dbReference type="Proteomes" id="UP000663555"/>
    </source>
</evidence>
<feature type="transmembrane region" description="Helical" evidence="2">
    <location>
        <begin position="12"/>
        <end position="35"/>
    </location>
</feature>
<evidence type="ECO:0000256" key="2">
    <source>
        <dbReference type="SAM" id="Phobius"/>
    </source>
</evidence>
<feature type="transmembrane region" description="Helical" evidence="2">
    <location>
        <begin position="41"/>
        <end position="59"/>
    </location>
</feature>
<sequence>MKRELFNPKRFIRLFSQTLASGLAIFFLNQFFGIAIDDMQAVMFILLVICILLIAYLAHKSSRITGKWRTRLETSEQEFRAAKAQLRSLEERAEEFEKSSNESRKADA</sequence>
<feature type="coiled-coil region" evidence="1">
    <location>
        <begin position="72"/>
        <end position="106"/>
    </location>
</feature>
<keyword evidence="2" id="KW-1133">Transmembrane helix</keyword>
<dbReference type="Proteomes" id="UP000663555">
    <property type="component" value="Chromosome"/>
</dbReference>
<dbReference type="EMBL" id="CP071247">
    <property type="protein sequence ID" value="QSP95507.1"/>
    <property type="molecule type" value="Genomic_DNA"/>
</dbReference>
<reference evidence="3 4" key="1">
    <citation type="submission" date="2021-03" db="EMBL/GenBank/DDBJ databases">
        <title>Genome sequencing of Marinobacter sp. LPB0319.</title>
        <authorList>
            <person name="Kim J."/>
        </authorList>
    </citation>
    <scope>NUCLEOTIDE SEQUENCE [LARGE SCALE GENOMIC DNA]</scope>
    <source>
        <strain evidence="3 4">LPB0319</strain>
    </source>
</reference>
<organism evidence="3 4">
    <name type="scientific">Marinobacter salinisoli</name>
    <dbReference type="NCBI Taxonomy" id="2769486"/>
    <lineage>
        <taxon>Bacteria</taxon>
        <taxon>Pseudomonadati</taxon>
        <taxon>Pseudomonadota</taxon>
        <taxon>Gammaproteobacteria</taxon>
        <taxon>Pseudomonadales</taxon>
        <taxon>Marinobacteraceae</taxon>
        <taxon>Marinobacter</taxon>
    </lineage>
</organism>
<proteinExistence type="predicted"/>
<protein>
    <submittedName>
        <fullName evidence="3">Uncharacterized protein</fullName>
    </submittedName>
</protein>
<keyword evidence="2" id="KW-0812">Transmembrane</keyword>
<accession>A0ABX7MVI6</accession>
<evidence type="ECO:0000256" key="1">
    <source>
        <dbReference type="SAM" id="Coils"/>
    </source>
</evidence>
<keyword evidence="4" id="KW-1185">Reference proteome</keyword>
<dbReference type="RefSeq" id="WP_206644746.1">
    <property type="nucleotide sequence ID" value="NZ_CP071247.1"/>
</dbReference>
<keyword evidence="2" id="KW-0472">Membrane</keyword>
<keyword evidence="1" id="KW-0175">Coiled coil</keyword>
<name>A0ABX7MVI6_9GAMM</name>
<gene>
    <name evidence="3" type="ORF">LPB19_03560</name>
</gene>
<evidence type="ECO:0000313" key="3">
    <source>
        <dbReference type="EMBL" id="QSP95507.1"/>
    </source>
</evidence>